<gene>
    <name evidence="1" type="ORF">HNR71_005965</name>
    <name evidence="2" type="ORF">HPO96_33585</name>
</gene>
<sequence>MLPPANASATHRTTTLSLELTQSNHGQNRIAYSTFLPLRRRVRLTDKTGRAGSGDSPISFDAVIGAIVQLNRLDARRSLPASEYRSTARSLPTLIQMLLGRAGADGGKHPQL</sequence>
<dbReference type="EMBL" id="JACHKF010000001">
    <property type="protein sequence ID" value="MBB6570328.1"/>
    <property type="molecule type" value="Genomic_DNA"/>
</dbReference>
<dbReference type="AlphaFoldDB" id="A0A7Y4L891"/>
<comment type="caution">
    <text evidence="2">The sequence shown here is derived from an EMBL/GenBank/DDBJ whole genome shotgun (WGS) entry which is preliminary data.</text>
</comment>
<organism evidence="2 3">
    <name type="scientific">Kribbella sandramycini</name>
    <dbReference type="NCBI Taxonomy" id="60450"/>
    <lineage>
        <taxon>Bacteria</taxon>
        <taxon>Bacillati</taxon>
        <taxon>Actinomycetota</taxon>
        <taxon>Actinomycetes</taxon>
        <taxon>Propionibacteriales</taxon>
        <taxon>Kribbellaceae</taxon>
        <taxon>Kribbella</taxon>
    </lineage>
</organism>
<evidence type="ECO:0000313" key="3">
    <source>
        <dbReference type="Proteomes" id="UP000534306"/>
    </source>
</evidence>
<name>A0A7Y4L891_9ACTN</name>
<reference evidence="1 4" key="2">
    <citation type="submission" date="2020-08" db="EMBL/GenBank/DDBJ databases">
        <title>Sequencing the genomes of 1000 actinobacteria strains.</title>
        <authorList>
            <person name="Klenk H.-P."/>
        </authorList>
    </citation>
    <scope>NUCLEOTIDE SEQUENCE [LARGE SCALE GENOMIC DNA]</scope>
    <source>
        <strain evidence="1 4">DSM 15626</strain>
    </source>
</reference>
<dbReference type="Proteomes" id="UP000534306">
    <property type="component" value="Unassembled WGS sequence"/>
</dbReference>
<dbReference type="RefSeq" id="WP_171678449.1">
    <property type="nucleotide sequence ID" value="NZ_BAAAGT010000017.1"/>
</dbReference>
<dbReference type="Proteomes" id="UP000553957">
    <property type="component" value="Unassembled WGS sequence"/>
</dbReference>
<reference evidence="2 3" key="1">
    <citation type="submission" date="2020-05" db="EMBL/GenBank/DDBJ databases">
        <title>Genome sequence of Kribbella sandramycini ATCC 39419.</title>
        <authorList>
            <person name="Maclea K.S."/>
            <person name="Fair J.L."/>
        </authorList>
    </citation>
    <scope>NUCLEOTIDE SEQUENCE [LARGE SCALE GENOMIC DNA]</scope>
    <source>
        <strain evidence="2 3">ATCC 39419</strain>
    </source>
</reference>
<dbReference type="EMBL" id="JABJRC010000011">
    <property type="protein sequence ID" value="NOL45192.1"/>
    <property type="molecule type" value="Genomic_DNA"/>
</dbReference>
<evidence type="ECO:0000313" key="2">
    <source>
        <dbReference type="EMBL" id="NOL45192.1"/>
    </source>
</evidence>
<evidence type="ECO:0000313" key="4">
    <source>
        <dbReference type="Proteomes" id="UP000553957"/>
    </source>
</evidence>
<protein>
    <submittedName>
        <fullName evidence="2">Uncharacterized protein</fullName>
    </submittedName>
</protein>
<keyword evidence="3" id="KW-1185">Reference proteome</keyword>
<proteinExistence type="predicted"/>
<accession>A0A7Y4L891</accession>
<evidence type="ECO:0000313" key="1">
    <source>
        <dbReference type="EMBL" id="MBB6570328.1"/>
    </source>
</evidence>